<dbReference type="InterPro" id="IPR008969">
    <property type="entry name" value="CarboxyPept-like_regulatory"/>
</dbReference>
<proteinExistence type="inferred from homology"/>
<keyword evidence="14" id="KW-0325">Glycoprotein</keyword>
<evidence type="ECO:0000256" key="18">
    <source>
        <dbReference type="SAM" id="Phobius"/>
    </source>
</evidence>
<dbReference type="GO" id="GO:0016485">
    <property type="term" value="P:protein processing"/>
    <property type="evidence" value="ECO:0007669"/>
    <property type="project" value="TreeGrafter"/>
</dbReference>
<dbReference type="Pfam" id="PF02415">
    <property type="entry name" value="Chlam_PMP"/>
    <property type="match status" value="1"/>
</dbReference>
<dbReference type="OrthoDB" id="5989148at2759"/>
<dbReference type="FunFam" id="2.60.40.1120:FF:000004">
    <property type="entry name" value="Carboxypeptidase E"/>
    <property type="match status" value="1"/>
</dbReference>
<keyword evidence="11" id="KW-0378">Hydrolase</keyword>
<dbReference type="InterPro" id="IPR006626">
    <property type="entry name" value="PbH1"/>
</dbReference>
<reference evidence="21" key="1">
    <citation type="journal article" date="2017" name="bioRxiv">
        <title>Comparative analysis of the genomes of Stylophora pistillata and Acropora digitifera provides evidence for extensive differences between species of corals.</title>
        <authorList>
            <person name="Voolstra C.R."/>
            <person name="Li Y."/>
            <person name="Liew Y.J."/>
            <person name="Baumgarten S."/>
            <person name="Zoccola D."/>
            <person name="Flot J.-F."/>
            <person name="Tambutte S."/>
            <person name="Allemand D."/>
            <person name="Aranda M."/>
        </authorList>
    </citation>
    <scope>NUCLEOTIDE SEQUENCE [LARGE SCALE GENOMIC DNA]</scope>
</reference>
<dbReference type="InterPro" id="IPR050753">
    <property type="entry name" value="Peptidase_M14_domain"/>
</dbReference>
<name>A0A2B4S9A8_STYPI</name>
<keyword evidence="6" id="KW-0964">Secreted</keyword>
<feature type="active site" description="Proton donor/acceptor" evidence="16">
    <location>
        <position position="302"/>
    </location>
</feature>
<dbReference type="PROSITE" id="PS52035">
    <property type="entry name" value="PEPTIDASE_M14"/>
    <property type="match status" value="1"/>
</dbReference>
<feature type="transmembrane region" description="Helical" evidence="18">
    <location>
        <begin position="1547"/>
        <end position="1570"/>
    </location>
</feature>
<feature type="transmembrane region" description="Helical" evidence="18">
    <location>
        <begin position="1599"/>
        <end position="1625"/>
    </location>
</feature>
<dbReference type="NCBIfam" id="TIGR01376">
    <property type="entry name" value="POMP_repeat"/>
    <property type="match status" value="1"/>
</dbReference>
<dbReference type="GO" id="GO:0006518">
    <property type="term" value="P:peptide metabolic process"/>
    <property type="evidence" value="ECO:0007669"/>
    <property type="project" value="TreeGrafter"/>
</dbReference>
<evidence type="ECO:0000256" key="1">
    <source>
        <dbReference type="ARBA" id="ARBA00001947"/>
    </source>
</evidence>
<dbReference type="PANTHER" id="PTHR11532">
    <property type="entry name" value="PROTEASE M14 CARBOXYPEPTIDASE"/>
    <property type="match status" value="1"/>
</dbReference>
<feature type="transmembrane region" description="Helical" evidence="18">
    <location>
        <begin position="1651"/>
        <end position="1672"/>
    </location>
</feature>
<feature type="transmembrane region" description="Helical" evidence="18">
    <location>
        <begin position="1458"/>
        <end position="1476"/>
    </location>
</feature>
<organism evidence="20 21">
    <name type="scientific">Stylophora pistillata</name>
    <name type="common">Smooth cauliflower coral</name>
    <dbReference type="NCBI Taxonomy" id="50429"/>
    <lineage>
        <taxon>Eukaryota</taxon>
        <taxon>Metazoa</taxon>
        <taxon>Cnidaria</taxon>
        <taxon>Anthozoa</taxon>
        <taxon>Hexacorallia</taxon>
        <taxon>Scleractinia</taxon>
        <taxon>Astrocoeniina</taxon>
        <taxon>Pocilloporidae</taxon>
        <taxon>Stylophora</taxon>
    </lineage>
</organism>
<dbReference type="Pfam" id="PF13620">
    <property type="entry name" value="CarboxypepD_reg"/>
    <property type="match status" value="1"/>
</dbReference>
<dbReference type="InterPro" id="IPR000834">
    <property type="entry name" value="Peptidase_M14"/>
</dbReference>
<dbReference type="SMART" id="SM00631">
    <property type="entry name" value="Zn_pept"/>
    <property type="match status" value="1"/>
</dbReference>
<evidence type="ECO:0000256" key="5">
    <source>
        <dbReference type="ARBA" id="ARBA00005988"/>
    </source>
</evidence>
<feature type="compositionally biased region" description="Polar residues" evidence="17">
    <location>
        <begin position="486"/>
        <end position="502"/>
    </location>
</feature>
<feature type="transmembrane region" description="Helical" evidence="18">
    <location>
        <begin position="1739"/>
        <end position="1758"/>
    </location>
</feature>
<feature type="transmembrane region" description="Helical" evidence="18">
    <location>
        <begin position="1431"/>
        <end position="1451"/>
    </location>
</feature>
<dbReference type="Gene3D" id="2.160.20.10">
    <property type="entry name" value="Single-stranded right-handed beta-helix, Pectin lyase-like"/>
    <property type="match status" value="1"/>
</dbReference>
<keyword evidence="7 20" id="KW-0121">Carboxypeptidase</keyword>
<dbReference type="FunFam" id="3.40.630.10:FF:000020">
    <property type="entry name" value="Carboxypeptidase D"/>
    <property type="match status" value="1"/>
</dbReference>
<keyword evidence="8" id="KW-0645">Protease</keyword>
<evidence type="ECO:0000256" key="13">
    <source>
        <dbReference type="ARBA" id="ARBA00023136"/>
    </source>
</evidence>
<protein>
    <submittedName>
        <fullName evidence="20">Carboxypeptidase D</fullName>
    </submittedName>
</protein>
<keyword evidence="13 18" id="KW-0472">Membrane</keyword>
<evidence type="ECO:0000256" key="7">
    <source>
        <dbReference type="ARBA" id="ARBA00022645"/>
    </source>
</evidence>
<keyword evidence="9" id="KW-0479">Metal-binding</keyword>
<evidence type="ECO:0000256" key="10">
    <source>
        <dbReference type="ARBA" id="ARBA00022729"/>
    </source>
</evidence>
<accession>A0A2B4S9A8</accession>
<evidence type="ECO:0000256" key="17">
    <source>
        <dbReference type="SAM" id="MobiDB-lite"/>
    </source>
</evidence>
<keyword evidence="18" id="KW-1133">Transmembrane helix</keyword>
<evidence type="ECO:0000313" key="20">
    <source>
        <dbReference type="EMBL" id="PFX27244.1"/>
    </source>
</evidence>
<feature type="transmembrane region" description="Helical" evidence="18">
    <location>
        <begin position="1518"/>
        <end position="1535"/>
    </location>
</feature>
<dbReference type="CDD" id="cd03858">
    <property type="entry name" value="M14_CP_N-E_like"/>
    <property type="match status" value="1"/>
</dbReference>
<dbReference type="SUPFAM" id="SSF53187">
    <property type="entry name" value="Zn-dependent exopeptidases"/>
    <property type="match status" value="1"/>
</dbReference>
<dbReference type="InterPro" id="IPR003368">
    <property type="entry name" value="POMP_repeat"/>
</dbReference>
<dbReference type="InterPro" id="IPR012334">
    <property type="entry name" value="Pectin_lyas_fold"/>
</dbReference>
<comment type="cofactor">
    <cofactor evidence="1">
        <name>Zn(2+)</name>
        <dbReference type="ChEBI" id="CHEBI:29105"/>
    </cofactor>
</comment>
<dbReference type="Proteomes" id="UP000225706">
    <property type="component" value="Unassembled WGS sequence"/>
</dbReference>
<evidence type="ECO:0000256" key="12">
    <source>
        <dbReference type="ARBA" id="ARBA00022833"/>
    </source>
</evidence>
<dbReference type="Gene3D" id="2.60.40.1120">
    <property type="entry name" value="Carboxypeptidase-like, regulatory domain"/>
    <property type="match status" value="1"/>
</dbReference>
<keyword evidence="18" id="KW-0812">Transmembrane</keyword>
<comment type="caution">
    <text evidence="20">The sequence shown here is derived from an EMBL/GenBank/DDBJ whole genome shotgun (WGS) entry which is preliminary data.</text>
</comment>
<evidence type="ECO:0000256" key="16">
    <source>
        <dbReference type="PROSITE-ProRule" id="PRU01379"/>
    </source>
</evidence>
<feature type="domain" description="Peptidase M14" evidence="19">
    <location>
        <begin position="37"/>
        <end position="332"/>
    </location>
</feature>
<dbReference type="PANTHER" id="PTHR11532:SF73">
    <property type="entry name" value="CARBOXYPEPTIDASE D"/>
    <property type="match status" value="1"/>
</dbReference>
<keyword evidence="10" id="KW-0732">Signal</keyword>
<dbReference type="Pfam" id="PF00246">
    <property type="entry name" value="Peptidase_M14"/>
    <property type="match status" value="1"/>
</dbReference>
<feature type="compositionally biased region" description="Acidic residues" evidence="17">
    <location>
        <begin position="422"/>
        <end position="432"/>
    </location>
</feature>
<keyword evidence="12" id="KW-0862">Zinc</keyword>
<evidence type="ECO:0000256" key="8">
    <source>
        <dbReference type="ARBA" id="ARBA00022670"/>
    </source>
</evidence>
<dbReference type="InterPro" id="IPR011050">
    <property type="entry name" value="Pectin_lyase_fold/virulence"/>
</dbReference>
<dbReference type="InterPro" id="IPR057247">
    <property type="entry name" value="CARBOXYPEPT_ZN_2"/>
</dbReference>
<evidence type="ECO:0000259" key="19">
    <source>
        <dbReference type="PROSITE" id="PS52035"/>
    </source>
</evidence>
<dbReference type="GO" id="GO:0008270">
    <property type="term" value="F:zinc ion binding"/>
    <property type="evidence" value="ECO:0007669"/>
    <property type="project" value="InterPro"/>
</dbReference>
<keyword evidence="21" id="KW-1185">Reference proteome</keyword>
<feature type="transmembrane region" description="Helical" evidence="18">
    <location>
        <begin position="1707"/>
        <end position="1727"/>
    </location>
</feature>
<gene>
    <name evidence="20" type="primary">CPD</name>
    <name evidence="20" type="ORF">AWC38_SpisGene8097</name>
</gene>
<evidence type="ECO:0000256" key="14">
    <source>
        <dbReference type="ARBA" id="ARBA00023180"/>
    </source>
</evidence>
<dbReference type="GO" id="GO:0004181">
    <property type="term" value="F:metallocarboxypeptidase activity"/>
    <property type="evidence" value="ECO:0007669"/>
    <property type="project" value="InterPro"/>
</dbReference>
<dbReference type="PRINTS" id="PR00765">
    <property type="entry name" value="CRBOXYPTASEA"/>
</dbReference>
<dbReference type="Gene3D" id="3.40.630.10">
    <property type="entry name" value="Zn peptidases"/>
    <property type="match status" value="1"/>
</dbReference>
<dbReference type="CDD" id="cd11308">
    <property type="entry name" value="Peptidase_M14NE-CP-C_like"/>
    <property type="match status" value="1"/>
</dbReference>
<evidence type="ECO:0000256" key="4">
    <source>
        <dbReference type="ARBA" id="ARBA00004613"/>
    </source>
</evidence>
<sequence>MERLILLLVAYFIYLRVTLVFSRPSAKTRTLGDDDWTHHNFDQMTAYLQDLHRQYPKITRLYSIGKSVQGRKLWVVEISDNPGKHEPGEPEFKYVANMHGNDVVGRELLLHLAKAFCENYGRDANLTKMVDTTRIHLMPSMNPDGYELAAEGENRKDWIIGRSNANNVDLNRNFPDQFFKSVTGPPQVETIAVMKWISEYPFVLSANLHGGSLVANYPFDDSPSGQSEYSKSPDDDVFKELAKSYSEVHPTMHLKNPPWPCPEVPPDHFNDGVTNGAAWYSVSGGMQDYNYMHSNCFEITIEQGCKKFPEASQLPKDWEENKQALIAYIDQAHKGVKGFVKDSQGNPIFGAHIRVDNRKKDIITAKDGDYWRLLLPGGYKVTAMAVGYEPLSKDITVTEGDAKELNFVLKKSARGNSSLDSEQLDNNDEPNPVEDSKPEPGSPINVGSVEPSGAPVGGMTMGDGMSDGGDYGMVMTGGGMGGPLQLNDQFGMSNTAESPSENTGGGLSLGNNFDTGGPIGDAELDRFAMMSPYEAQSKDNTKGIFHISTDEHEPHALYANDGEENGNGNQPETNIIKKDELAVAPSLRAEMTWKRRIAVSQHNGVDARSCWNETYSSIPCKTLDYALAHVTNSTLVQLVAGKWPYNLSQHFNFTNLHGFELVGDPNSMVSIECRENGGSLSFQNCDNTTLTGILLRGCGGLHASTTGRDFKHPHVKFFSAVFLVYCRNIVIDHCSIVDSPGIGLNMYDIGGEVRISHSQFVNNRPGNVTDKDVAIAGGGIYMELTYRGGTFPFDFNATALAQFDANSSYTFYNCTFKKNYAPRQQHETIVNLLTGDDHIPFGRGGGLSIFVKGKAENNVIRVTGCHFENNNAIWGGGIFIEFHDKVQNNTFEVIDSVFRNNIATYAGGGIRSGTTAGDHQQGLHPNKMKYELCKFENNTAILGGGVSFYEWHSFFKGSGDELHIEYKNCLWRNNTATMGAAIGLATQAAVNGLPNSVIKGPKLYVVILEDCNITNNHIILTEDKQVIGQGAIYSYSLPVILKGVVYIEHNDNTAMVVENVVLHIFGHVTFQNNTGGEGGALGLYGLSLLMLMPNSTLHFFNNTAQKKGGAIYVKDAGPPVVAFNTTELKTRQCFLAYNHSYSLRNVTEWQTQIVFRGNQVIATGGGDSVYASTLQGCREDGVPRINHRTLEWKDTIQYQDANKSREAQISTDPVLIKFNEREWIVSPSEVFNPTVELIDEKNSSVLGVVMVTITEEHNQNSASDVRLGTASKLFLVLGDHPKINNLHLVGGVKRPFKVQLSTVMGRVVQNSSKGKLTLQHCNDGFEQTDSKTCSCISSSVESGISNCSSDAKYVFLKRGYWGGIKDNKFSTYPCPPNYCNFPNDGEPTFQYNPETMCTKGRNGTSILCGACKNGYSVNLGNDQCRPSCSNIHILLALVFCLVTPLLVLMVFRINLDIFTTYLNTWLYSYQITLFLLQEGQNLDPFITFVIGLANWHINGAGTCFYKGMTNLQKLGVNYIFPLYVLLLLVILAKIANCRPACYINRNVSRAFCTLLVVCYTNVTMISFNIVHYVPIQGRRVLYADGNIDFTRDWKEHLPFTIIACLWIVLFVIFIPLILLFTPWFLKHIHYLKHFRLYYDNFQKCFKNEFRWFAAFYFLCRIYILLIALYVPFGPLKRSILEVSCVLIAVTGLYFRPYNGQYECFNRLDAVLLTNLCLIVSFSSGIVSEAPTSVFNGLSVIVNLLAYVPLVYLLMLVLYHGWKYCCPKEYDGYIAGKRPASMTETGLPPSPLLQELP</sequence>
<dbReference type="SUPFAM" id="SSF49464">
    <property type="entry name" value="Carboxypeptidase regulatory domain-like"/>
    <property type="match status" value="1"/>
</dbReference>
<keyword evidence="15" id="KW-0998">Cell outer membrane</keyword>
<evidence type="ECO:0000256" key="15">
    <source>
        <dbReference type="ARBA" id="ARBA00023237"/>
    </source>
</evidence>
<feature type="transmembrane region" description="Helical" evidence="18">
    <location>
        <begin position="1678"/>
        <end position="1695"/>
    </location>
</feature>
<evidence type="ECO:0000256" key="6">
    <source>
        <dbReference type="ARBA" id="ARBA00022525"/>
    </source>
</evidence>
<feature type="region of interest" description="Disordered" evidence="17">
    <location>
        <begin position="414"/>
        <end position="512"/>
    </location>
</feature>
<dbReference type="GO" id="GO:0005615">
    <property type="term" value="C:extracellular space"/>
    <property type="evidence" value="ECO:0007669"/>
    <property type="project" value="TreeGrafter"/>
</dbReference>
<comment type="subcellular location">
    <subcellularLocation>
        <location evidence="2">Cell envelope</location>
    </subcellularLocation>
    <subcellularLocation>
        <location evidence="3">Cell outer membrane</location>
    </subcellularLocation>
    <subcellularLocation>
        <location evidence="4">Secreted</location>
    </subcellularLocation>
</comment>
<evidence type="ECO:0000256" key="9">
    <source>
        <dbReference type="ARBA" id="ARBA00022723"/>
    </source>
</evidence>
<evidence type="ECO:0000256" key="2">
    <source>
        <dbReference type="ARBA" id="ARBA00004196"/>
    </source>
</evidence>
<dbReference type="PROSITE" id="PS00133">
    <property type="entry name" value="CARBOXYPEPT_ZN_2"/>
    <property type="match status" value="1"/>
</dbReference>
<dbReference type="SMART" id="SM00710">
    <property type="entry name" value="PbH1"/>
    <property type="match status" value="8"/>
</dbReference>
<evidence type="ECO:0000313" key="21">
    <source>
        <dbReference type="Proteomes" id="UP000225706"/>
    </source>
</evidence>
<evidence type="ECO:0000256" key="11">
    <source>
        <dbReference type="ARBA" id="ARBA00022801"/>
    </source>
</evidence>
<dbReference type="EMBL" id="LSMT01000108">
    <property type="protein sequence ID" value="PFX27244.1"/>
    <property type="molecule type" value="Genomic_DNA"/>
</dbReference>
<comment type="similarity">
    <text evidence="5 16">Belongs to the peptidase M14 family.</text>
</comment>
<dbReference type="SUPFAM" id="SSF51126">
    <property type="entry name" value="Pectin lyase-like"/>
    <property type="match status" value="1"/>
</dbReference>
<feature type="compositionally biased region" description="Gly residues" evidence="17">
    <location>
        <begin position="455"/>
        <end position="482"/>
    </location>
</feature>
<evidence type="ECO:0000256" key="3">
    <source>
        <dbReference type="ARBA" id="ARBA00004442"/>
    </source>
</evidence>